<dbReference type="AlphaFoldDB" id="A0A398BML4"/>
<evidence type="ECO:0000256" key="6">
    <source>
        <dbReference type="SAM" id="Phobius"/>
    </source>
</evidence>
<evidence type="ECO:0000313" key="8">
    <source>
        <dbReference type="Proteomes" id="UP000266016"/>
    </source>
</evidence>
<proteinExistence type="predicted"/>
<evidence type="ECO:0000256" key="5">
    <source>
        <dbReference type="ARBA" id="ARBA00023136"/>
    </source>
</evidence>
<dbReference type="Pfam" id="PF03899">
    <property type="entry name" value="ATP-synt_I"/>
    <property type="match status" value="1"/>
</dbReference>
<accession>A0A398BML4</accession>
<keyword evidence="5 6" id="KW-0472">Membrane</keyword>
<keyword evidence="2" id="KW-1003">Cell membrane</keyword>
<feature type="transmembrane region" description="Helical" evidence="6">
    <location>
        <begin position="14"/>
        <end position="31"/>
    </location>
</feature>
<dbReference type="RefSeq" id="WP_119115788.1">
    <property type="nucleotide sequence ID" value="NZ_QWVS01000004.1"/>
</dbReference>
<evidence type="ECO:0000256" key="2">
    <source>
        <dbReference type="ARBA" id="ARBA00022475"/>
    </source>
</evidence>
<keyword evidence="3 6" id="KW-0812">Transmembrane</keyword>
<reference evidence="7 8" key="1">
    <citation type="submission" date="2018-08" db="EMBL/GenBank/DDBJ databases">
        <title>Bacillus jemisoniae sp. nov., Bacillus chryseoplanitiae sp. nov., Bacillus resnikiae sp. nov., and Bacillus frankliniae sp. nov., isolated from Viking spacecraft and associated surfaces.</title>
        <authorList>
            <person name="Seuylemezian A."/>
            <person name="Vaishampayan P."/>
        </authorList>
    </citation>
    <scope>NUCLEOTIDE SEQUENCE [LARGE SCALE GENOMIC DNA]</scope>
    <source>
        <strain evidence="7 8">MA001</strain>
    </source>
</reference>
<comment type="subcellular location">
    <subcellularLocation>
        <location evidence="1">Cell membrane</location>
        <topology evidence="1">Multi-pass membrane protein</topology>
    </subcellularLocation>
</comment>
<feature type="transmembrane region" description="Helical" evidence="6">
    <location>
        <begin position="37"/>
        <end position="53"/>
    </location>
</feature>
<dbReference type="InterPro" id="IPR005598">
    <property type="entry name" value="ATP_synth_I"/>
</dbReference>
<dbReference type="PANTHER" id="PTHR40035">
    <property type="entry name" value="ATP SYNTHASE PROTEIN I"/>
    <property type="match status" value="1"/>
</dbReference>
<organism evidence="7 8">
    <name type="scientific">Peribacillus asahii</name>
    <dbReference type="NCBI Taxonomy" id="228899"/>
    <lineage>
        <taxon>Bacteria</taxon>
        <taxon>Bacillati</taxon>
        <taxon>Bacillota</taxon>
        <taxon>Bacilli</taxon>
        <taxon>Bacillales</taxon>
        <taxon>Bacillaceae</taxon>
        <taxon>Peribacillus</taxon>
    </lineage>
</organism>
<protein>
    <submittedName>
        <fullName evidence="7">ATP synthase subunit I</fullName>
    </submittedName>
</protein>
<dbReference type="EMBL" id="QWVS01000004">
    <property type="protein sequence ID" value="RID88603.1"/>
    <property type="molecule type" value="Genomic_DNA"/>
</dbReference>
<feature type="transmembrane region" description="Helical" evidence="6">
    <location>
        <begin position="97"/>
        <end position="117"/>
    </location>
</feature>
<name>A0A398BML4_9BACI</name>
<evidence type="ECO:0000256" key="3">
    <source>
        <dbReference type="ARBA" id="ARBA00022692"/>
    </source>
</evidence>
<evidence type="ECO:0000256" key="4">
    <source>
        <dbReference type="ARBA" id="ARBA00022989"/>
    </source>
</evidence>
<dbReference type="GO" id="GO:0005886">
    <property type="term" value="C:plasma membrane"/>
    <property type="evidence" value="ECO:0007669"/>
    <property type="project" value="UniProtKB-SubCell"/>
</dbReference>
<dbReference type="InterPro" id="IPR039072">
    <property type="entry name" value="ATP_synth_I_Bacilli"/>
</dbReference>
<keyword evidence="4 6" id="KW-1133">Transmembrane helix</keyword>
<evidence type="ECO:0000313" key="7">
    <source>
        <dbReference type="EMBL" id="RID88603.1"/>
    </source>
</evidence>
<evidence type="ECO:0000256" key="1">
    <source>
        <dbReference type="ARBA" id="ARBA00004651"/>
    </source>
</evidence>
<gene>
    <name evidence="7" type="ORF">D1953_03520</name>
</gene>
<comment type="caution">
    <text evidence="7">The sequence shown here is derived from an EMBL/GenBank/DDBJ whole genome shotgun (WGS) entry which is preliminary data.</text>
</comment>
<feature type="transmembrane region" description="Helical" evidence="6">
    <location>
        <begin position="74"/>
        <end position="91"/>
    </location>
</feature>
<keyword evidence="8" id="KW-1185">Reference proteome</keyword>
<dbReference type="Proteomes" id="UP000266016">
    <property type="component" value="Unassembled WGS sequence"/>
</dbReference>
<sequence>MPELDAMFIRQRKYILYLLSIYILGAAFTPYDTVFQGLMLGTMCSLINFWSMVKKNRKFTEAAAAGRKMKSLGSVTRMSVGALAAVIALQYPDKFQIASVVMGLMTSYFVIMIDYFIQILRR</sequence>
<dbReference type="PANTHER" id="PTHR40035:SF1">
    <property type="entry name" value="ATP SYNTHASE PROTEIN I"/>
    <property type="match status" value="1"/>
</dbReference>